<dbReference type="Gene3D" id="1.10.275.10">
    <property type="entry name" value="Fumarase/aspartase (N-terminal domain)"/>
    <property type="match status" value="1"/>
</dbReference>
<dbReference type="NCBIfam" id="NF006871">
    <property type="entry name" value="PRK09367.1"/>
    <property type="match status" value="1"/>
</dbReference>
<dbReference type="Gene3D" id="1.20.200.10">
    <property type="entry name" value="Fumarase/aspartase (Central domain)"/>
    <property type="match status" value="1"/>
</dbReference>
<protein>
    <recommendedName>
        <fullName evidence="2 6">Histidine ammonia-lyase</fullName>
        <ecNumber evidence="2 6">4.3.1.3</ecNumber>
    </recommendedName>
</protein>
<evidence type="ECO:0000256" key="6">
    <source>
        <dbReference type="NCBIfam" id="TIGR01225"/>
    </source>
</evidence>
<dbReference type="GO" id="GO:0019556">
    <property type="term" value="P:L-histidine catabolic process to glutamate and formamide"/>
    <property type="evidence" value="ECO:0007669"/>
    <property type="project" value="UniProtKB-UniPathway"/>
</dbReference>
<dbReference type="PANTHER" id="PTHR10362">
    <property type="entry name" value="HISTIDINE AMMONIA-LYASE"/>
    <property type="match status" value="1"/>
</dbReference>
<dbReference type="InterPro" id="IPR005921">
    <property type="entry name" value="HutH"/>
</dbReference>
<dbReference type="AlphaFoldDB" id="A0A109N0G4"/>
<dbReference type="Pfam" id="PF00221">
    <property type="entry name" value="Lyase_aromatic"/>
    <property type="match status" value="1"/>
</dbReference>
<dbReference type="EC" id="4.3.1.3" evidence="2 6"/>
<evidence type="ECO:0000313" key="8">
    <source>
        <dbReference type="EMBL" id="KWW21221.1"/>
    </source>
</evidence>
<evidence type="ECO:0000256" key="4">
    <source>
        <dbReference type="ARBA" id="ARBA00023239"/>
    </source>
</evidence>
<dbReference type="InterPro" id="IPR024083">
    <property type="entry name" value="Fumarase/histidase_N"/>
</dbReference>
<evidence type="ECO:0000256" key="3">
    <source>
        <dbReference type="ARBA" id="ARBA00022808"/>
    </source>
</evidence>
<evidence type="ECO:0000313" key="9">
    <source>
        <dbReference type="Proteomes" id="UP000064189"/>
    </source>
</evidence>
<reference evidence="8 9" key="1">
    <citation type="submission" date="2015-11" db="EMBL/GenBank/DDBJ databases">
        <title>Genome Sequence of Bacillus simplex strain VanAntwerpen2.</title>
        <authorList>
            <person name="Couger M.B."/>
        </authorList>
    </citation>
    <scope>NUCLEOTIDE SEQUENCE [LARGE SCALE GENOMIC DNA]</scope>
    <source>
        <strain evidence="8 9">VanAntwerpen02</strain>
    </source>
</reference>
<comment type="caution">
    <text evidence="8">The sequence shown here is derived from an EMBL/GenBank/DDBJ whole genome shotgun (WGS) entry which is preliminary data.</text>
</comment>
<dbReference type="NCBIfam" id="TIGR01225">
    <property type="entry name" value="hutH"/>
    <property type="match status" value="1"/>
</dbReference>
<dbReference type="InterPro" id="IPR001106">
    <property type="entry name" value="Aromatic_Lyase"/>
</dbReference>
<sequence length="519" mass="56783">MTTTNCRHAKDIKKVVLGDGPISINEVIAVARYGAEVSFTREYFNRIDESRSLMDRFLLENRVIYGVTTGFGSNVTEMISPEDAETLQRNIIRSHAVSVGEPLEREVVRAIQLMILVNLGQGYSGVRLVVLELIASLLNHDIVPFAPGDGSVGYLSPESHMALVLIGEGKAWQDGELIPGAAALAKAGLAPVTLGPKEGLALISGTTSATAMAALAVYNGIQAAKTADITGAMSLEVLKGTIHAFDPRSHKLKRHGEQAKTARNVSRILEGSQIMDTYKEHRVQDALSLRCIPQIHGAVKRALKDAKATIENEMNSASDNPIIYPDGADGTALMGGNFDGSFVGIYADMMCIALANLAKVTERRIDRLVNHHLSELPNFLVANPGLNNGYMVPQYTAAGLLNEIRVLTQPATIDNVPTCANQEDVISFSYFASRKAYQISKKLEYILAIELMTATQAMDFHHPLKPAPITEKVYRLIRRKVPMVKEDRFFHPDIEVIKGEIHEGELTQLVELEMGEIEF</sequence>
<dbReference type="GO" id="GO:0019557">
    <property type="term" value="P:L-histidine catabolic process to glutamate and formate"/>
    <property type="evidence" value="ECO:0007669"/>
    <property type="project" value="UniProtKB-UniPathway"/>
</dbReference>
<proteinExistence type="inferred from homology"/>
<dbReference type="RefSeq" id="WP_061141574.1">
    <property type="nucleotide sequence ID" value="NZ_LNNH01000012.1"/>
</dbReference>
<dbReference type="Proteomes" id="UP000064189">
    <property type="component" value="Unassembled WGS sequence"/>
</dbReference>
<dbReference type="EMBL" id="LNNH01000012">
    <property type="protein sequence ID" value="KWW21221.1"/>
    <property type="molecule type" value="Genomic_DNA"/>
</dbReference>
<keyword evidence="3" id="KW-0369">Histidine metabolism</keyword>
<gene>
    <name evidence="8" type="ORF">AS888_16585</name>
</gene>
<evidence type="ECO:0000256" key="1">
    <source>
        <dbReference type="ARBA" id="ARBA00005113"/>
    </source>
</evidence>
<dbReference type="InterPro" id="IPR008948">
    <property type="entry name" value="L-Aspartase-like"/>
</dbReference>
<dbReference type="SUPFAM" id="SSF48557">
    <property type="entry name" value="L-aspartase-like"/>
    <property type="match status" value="1"/>
</dbReference>
<comment type="catalytic activity">
    <reaction evidence="5">
        <text>L-histidine = trans-urocanate + NH4(+)</text>
        <dbReference type="Rhea" id="RHEA:21232"/>
        <dbReference type="ChEBI" id="CHEBI:17771"/>
        <dbReference type="ChEBI" id="CHEBI:28938"/>
        <dbReference type="ChEBI" id="CHEBI:57595"/>
        <dbReference type="EC" id="4.3.1.3"/>
    </reaction>
</comment>
<name>A0A109N0G4_9BACI</name>
<organism evidence="8 9">
    <name type="scientific">Peribacillus simplex</name>
    <dbReference type="NCBI Taxonomy" id="1478"/>
    <lineage>
        <taxon>Bacteria</taxon>
        <taxon>Bacillati</taxon>
        <taxon>Bacillota</taxon>
        <taxon>Bacilli</taxon>
        <taxon>Bacillales</taxon>
        <taxon>Bacillaceae</taxon>
        <taxon>Peribacillus</taxon>
    </lineage>
</organism>
<evidence type="ECO:0000256" key="7">
    <source>
        <dbReference type="RuleBase" id="RU003954"/>
    </source>
</evidence>
<dbReference type="GO" id="GO:0004397">
    <property type="term" value="F:histidine ammonia-lyase activity"/>
    <property type="evidence" value="ECO:0007669"/>
    <property type="project" value="UniProtKB-UniRule"/>
</dbReference>
<comment type="similarity">
    <text evidence="7">Belongs to the PAL/histidase family.</text>
</comment>
<dbReference type="UniPathway" id="UPA00379">
    <property type="reaction ID" value="UER00549"/>
</dbReference>
<evidence type="ECO:0000256" key="2">
    <source>
        <dbReference type="ARBA" id="ARBA00012994"/>
    </source>
</evidence>
<dbReference type="GO" id="GO:0005737">
    <property type="term" value="C:cytoplasm"/>
    <property type="evidence" value="ECO:0007669"/>
    <property type="project" value="InterPro"/>
</dbReference>
<keyword evidence="4 7" id="KW-0456">Lyase</keyword>
<dbReference type="FunFam" id="1.10.275.10:FF:000005">
    <property type="entry name" value="Histidine ammonia-lyase"/>
    <property type="match status" value="1"/>
</dbReference>
<keyword evidence="9" id="KW-1185">Reference proteome</keyword>
<accession>A0A109N0G4</accession>
<comment type="pathway">
    <text evidence="1">Amino-acid degradation; L-histidine degradation into L-glutamate; N-formimidoyl-L-glutamate from L-histidine: step 1/3.</text>
</comment>
<dbReference type="CDD" id="cd00332">
    <property type="entry name" value="PAL-HAL"/>
    <property type="match status" value="1"/>
</dbReference>
<evidence type="ECO:0000256" key="5">
    <source>
        <dbReference type="ARBA" id="ARBA00049269"/>
    </source>
</evidence>